<evidence type="ECO:0000313" key="2">
    <source>
        <dbReference type="Proteomes" id="UP000095283"/>
    </source>
</evidence>
<organism evidence="2 3">
    <name type="scientific">Heterorhabditis bacteriophora</name>
    <name type="common">Entomopathogenic nematode worm</name>
    <dbReference type="NCBI Taxonomy" id="37862"/>
    <lineage>
        <taxon>Eukaryota</taxon>
        <taxon>Metazoa</taxon>
        <taxon>Ecdysozoa</taxon>
        <taxon>Nematoda</taxon>
        <taxon>Chromadorea</taxon>
        <taxon>Rhabditida</taxon>
        <taxon>Rhabditina</taxon>
        <taxon>Rhabditomorpha</taxon>
        <taxon>Strongyloidea</taxon>
        <taxon>Heterorhabditidae</taxon>
        <taxon>Heterorhabditis</taxon>
    </lineage>
</organism>
<reference evidence="3" key="1">
    <citation type="submission" date="2016-11" db="UniProtKB">
        <authorList>
            <consortium name="WormBaseParasite"/>
        </authorList>
    </citation>
    <scope>IDENTIFICATION</scope>
</reference>
<accession>A0A1I7X462</accession>
<protein>
    <submittedName>
        <fullName evidence="3">Secreted metalloprotease</fullName>
    </submittedName>
</protein>
<name>A0A1I7X462_HETBA</name>
<evidence type="ECO:0000256" key="1">
    <source>
        <dbReference type="SAM" id="SignalP"/>
    </source>
</evidence>
<keyword evidence="1" id="KW-0732">Signal</keyword>
<keyword evidence="2" id="KW-1185">Reference proteome</keyword>
<proteinExistence type="predicted"/>
<sequence>MILFWFIPLVLLGQIRSDGFVEEVEPNYRTAETTIAFEDNMDTSLSKVTRINHVFCLYTRSVQTIRYSDVATRVFRKQFKLFLKESFDVYSAYSSSISALGTVTSGPIGYGGHSRQAMELIIMLDSGAVDVLAGH</sequence>
<feature type="signal peptide" evidence="1">
    <location>
        <begin position="1"/>
        <end position="17"/>
    </location>
</feature>
<evidence type="ECO:0000313" key="3">
    <source>
        <dbReference type="WBParaSite" id="Hba_12211"/>
    </source>
</evidence>
<dbReference type="Proteomes" id="UP000095283">
    <property type="component" value="Unplaced"/>
</dbReference>
<feature type="chain" id="PRO_5009310965" evidence="1">
    <location>
        <begin position="18"/>
        <end position="135"/>
    </location>
</feature>
<dbReference type="AlphaFoldDB" id="A0A1I7X462"/>
<dbReference type="WBParaSite" id="Hba_12211">
    <property type="protein sequence ID" value="Hba_12211"/>
    <property type="gene ID" value="Hba_12211"/>
</dbReference>